<dbReference type="AlphaFoldDB" id="A0A1Y1YG72"/>
<keyword evidence="2" id="KW-1185">Reference proteome</keyword>
<comment type="caution">
    <text evidence="1">The sequence shown here is derived from an EMBL/GenBank/DDBJ whole genome shotgun (WGS) entry which is preliminary data.</text>
</comment>
<evidence type="ECO:0000313" key="2">
    <source>
        <dbReference type="Proteomes" id="UP000193144"/>
    </source>
</evidence>
<gene>
    <name evidence="1" type="ORF">BCR34DRAFT_173975</name>
</gene>
<reference evidence="1 2" key="1">
    <citation type="submission" date="2016-07" db="EMBL/GenBank/DDBJ databases">
        <title>Pervasive Adenine N6-methylation of Active Genes in Fungi.</title>
        <authorList>
            <consortium name="DOE Joint Genome Institute"/>
            <person name="Mondo S.J."/>
            <person name="Dannebaum R.O."/>
            <person name="Kuo R.C."/>
            <person name="Labutti K."/>
            <person name="Haridas S."/>
            <person name="Kuo A."/>
            <person name="Salamov A."/>
            <person name="Ahrendt S.R."/>
            <person name="Lipzen A."/>
            <person name="Sullivan W."/>
            <person name="Andreopoulos W.B."/>
            <person name="Clum A."/>
            <person name="Lindquist E."/>
            <person name="Daum C."/>
            <person name="Ramamoorthy G.K."/>
            <person name="Gryganskyi A."/>
            <person name="Culley D."/>
            <person name="Magnuson J.K."/>
            <person name="James T.Y."/>
            <person name="O'Malley M.A."/>
            <person name="Stajich J.E."/>
            <person name="Spatafora J.W."/>
            <person name="Visel A."/>
            <person name="Grigoriev I.V."/>
        </authorList>
    </citation>
    <scope>NUCLEOTIDE SEQUENCE [LARGE SCALE GENOMIC DNA]</scope>
    <source>
        <strain evidence="1 2">CBS 115471</strain>
    </source>
</reference>
<name>A0A1Y1YG72_9PLEO</name>
<proteinExistence type="predicted"/>
<organism evidence="1 2">
    <name type="scientific">Clohesyomyces aquaticus</name>
    <dbReference type="NCBI Taxonomy" id="1231657"/>
    <lineage>
        <taxon>Eukaryota</taxon>
        <taxon>Fungi</taxon>
        <taxon>Dikarya</taxon>
        <taxon>Ascomycota</taxon>
        <taxon>Pezizomycotina</taxon>
        <taxon>Dothideomycetes</taxon>
        <taxon>Pleosporomycetidae</taxon>
        <taxon>Pleosporales</taxon>
        <taxon>Lindgomycetaceae</taxon>
        <taxon>Clohesyomyces</taxon>
    </lineage>
</organism>
<accession>A0A1Y1YG72</accession>
<dbReference type="EMBL" id="MCFA01000244">
    <property type="protein sequence ID" value="ORX96969.1"/>
    <property type="molecule type" value="Genomic_DNA"/>
</dbReference>
<protein>
    <submittedName>
        <fullName evidence="1">Uncharacterized protein</fullName>
    </submittedName>
</protein>
<sequence>MKHRSRVARVHERPYADSNASLLLETSQVSRFHSVSPFYIMAPISEFPCFIIFSRDYPGSHGHRYYHCSPPPIFFQDTPTRDDLLLNLIPETVISKRALAKPGTTPLAHFPFQNLALTPTMTKNSLCTAHASVTRFGAGMAANAASSVSSDASSR</sequence>
<dbReference type="Proteomes" id="UP000193144">
    <property type="component" value="Unassembled WGS sequence"/>
</dbReference>
<evidence type="ECO:0000313" key="1">
    <source>
        <dbReference type="EMBL" id="ORX96969.1"/>
    </source>
</evidence>